<protein>
    <submittedName>
        <fullName evidence="2">(pine wood nematode) hypothetical protein</fullName>
    </submittedName>
</protein>
<name>A0A1I7SR91_BURXY</name>
<dbReference type="InterPro" id="IPR032857">
    <property type="entry name" value="ALKBH4"/>
</dbReference>
<dbReference type="SMR" id="A0A1I7SR91"/>
<dbReference type="EMBL" id="CAJFCV020000003">
    <property type="protein sequence ID" value="CAG9110998.1"/>
    <property type="molecule type" value="Genomic_DNA"/>
</dbReference>
<dbReference type="GO" id="GO:0016491">
    <property type="term" value="F:oxidoreductase activity"/>
    <property type="evidence" value="ECO:0007669"/>
    <property type="project" value="TreeGrafter"/>
</dbReference>
<dbReference type="SUPFAM" id="SSF51197">
    <property type="entry name" value="Clavaminate synthase-like"/>
    <property type="match status" value="1"/>
</dbReference>
<dbReference type="Proteomes" id="UP000582659">
    <property type="component" value="Unassembled WGS sequence"/>
</dbReference>
<dbReference type="GO" id="GO:0070988">
    <property type="term" value="P:demethylation"/>
    <property type="evidence" value="ECO:0007669"/>
    <property type="project" value="InterPro"/>
</dbReference>
<reference evidence="5" key="1">
    <citation type="submission" date="2016-11" db="UniProtKB">
        <authorList>
            <consortium name="WormBaseParasite"/>
        </authorList>
    </citation>
    <scope>IDENTIFICATION</scope>
</reference>
<evidence type="ECO:0000313" key="3">
    <source>
        <dbReference type="Proteomes" id="UP000095284"/>
    </source>
</evidence>
<dbReference type="EMBL" id="CAJFDI010000003">
    <property type="protein sequence ID" value="CAD5222662.1"/>
    <property type="molecule type" value="Genomic_DNA"/>
</dbReference>
<comment type="cofactor">
    <cofactor evidence="1">
        <name>Fe(2+)</name>
        <dbReference type="ChEBI" id="CHEBI:29033"/>
    </cofactor>
</comment>
<evidence type="ECO:0000313" key="4">
    <source>
        <dbReference type="Proteomes" id="UP000659654"/>
    </source>
</evidence>
<dbReference type="AlphaFoldDB" id="A0A1I7SR91"/>
<dbReference type="OrthoDB" id="442860at2759"/>
<evidence type="ECO:0000256" key="1">
    <source>
        <dbReference type="ARBA" id="ARBA00001954"/>
    </source>
</evidence>
<keyword evidence="4" id="KW-1185">Reference proteome</keyword>
<proteinExistence type="predicted"/>
<dbReference type="Proteomes" id="UP000095284">
    <property type="component" value="Unplaced"/>
</dbReference>
<dbReference type="PANTHER" id="PTHR12463">
    <property type="entry name" value="OXYGENASE-RELATED"/>
    <property type="match status" value="1"/>
</dbReference>
<dbReference type="WBParaSite" id="BXY_1555500.1">
    <property type="protein sequence ID" value="BXY_1555500.1"/>
    <property type="gene ID" value="BXY_1555500"/>
</dbReference>
<evidence type="ECO:0000313" key="5">
    <source>
        <dbReference type="WBParaSite" id="BXY_1555500.1"/>
    </source>
</evidence>
<dbReference type="FunFam" id="2.60.120.590:FF:000019">
    <property type="entry name" value="DNA N6-methyl adenine demethylase"/>
    <property type="match status" value="1"/>
</dbReference>
<dbReference type="InterPro" id="IPR037151">
    <property type="entry name" value="AlkB-like_sf"/>
</dbReference>
<accession>A0A1I7SR91</accession>
<dbReference type="Gene3D" id="2.60.120.590">
    <property type="entry name" value="Alpha-ketoglutarate-dependent dioxygenase AlkB-like"/>
    <property type="match status" value="1"/>
</dbReference>
<organism evidence="3 5">
    <name type="scientific">Bursaphelenchus xylophilus</name>
    <name type="common">Pinewood nematode worm</name>
    <name type="synonym">Aphelenchoides xylophilus</name>
    <dbReference type="NCBI Taxonomy" id="6326"/>
    <lineage>
        <taxon>Eukaryota</taxon>
        <taxon>Metazoa</taxon>
        <taxon>Ecdysozoa</taxon>
        <taxon>Nematoda</taxon>
        <taxon>Chromadorea</taxon>
        <taxon>Rhabditida</taxon>
        <taxon>Tylenchina</taxon>
        <taxon>Tylenchomorpha</taxon>
        <taxon>Aphelenchoidea</taxon>
        <taxon>Aphelenchoididae</taxon>
        <taxon>Bursaphelenchus</taxon>
    </lineage>
</organism>
<dbReference type="Proteomes" id="UP000659654">
    <property type="component" value="Unassembled WGS sequence"/>
</dbReference>
<gene>
    <name evidence="2" type="ORF">BXYJ_LOCUS7591</name>
</gene>
<reference evidence="2" key="2">
    <citation type="submission" date="2020-09" db="EMBL/GenBank/DDBJ databases">
        <authorList>
            <person name="Kikuchi T."/>
        </authorList>
    </citation>
    <scope>NUCLEOTIDE SEQUENCE</scope>
    <source>
        <strain evidence="2">Ka4C1</strain>
    </source>
</reference>
<evidence type="ECO:0000313" key="2">
    <source>
        <dbReference type="EMBL" id="CAD5222662.1"/>
    </source>
</evidence>
<dbReference type="PANTHER" id="PTHR12463:SF0">
    <property type="entry name" value="ALPHA-KETOGLUTARATE-DEPENDENT DIOXYGENASE ALKB HOMOLOG 4"/>
    <property type="match status" value="1"/>
</dbReference>
<sequence>MAASCGCKGVRFCASCKDSDRVKNLREKPEDQTEKLSNYLLYVYKDGKCYHRPELRLQSTKEEIEKATGEVSTSSEASFSIDGIDLLFDFLDEKEELAVVEEIDKKEWVLSQSGRRKQDYGPKVNFKHKKVRPQFYEGLPTYADLILERLRSINDVKYGNYQPFELCNLEYDQERQSGIELHKDDMWIWGNRLISLNLLDGSVMCFANEEKNALVFLHMPRRSLLCFRDESRFNWTHGIFPWHITNRRIALTMREPSQIFQEGGELFEKYGKELIERGNRRIPA</sequence>
<dbReference type="GO" id="GO:0032451">
    <property type="term" value="F:demethylase activity"/>
    <property type="evidence" value="ECO:0007669"/>
    <property type="project" value="TreeGrafter"/>
</dbReference>